<reference evidence="1" key="1">
    <citation type="submission" date="2023-06" db="EMBL/GenBank/DDBJ databases">
        <title>Survivors Of The Sea: Transcriptome response of Skeletonema marinoi to long-term dormancy.</title>
        <authorList>
            <person name="Pinder M.I.M."/>
            <person name="Kourtchenko O."/>
            <person name="Robertson E.K."/>
            <person name="Larsson T."/>
            <person name="Maumus F."/>
            <person name="Osuna-Cruz C.M."/>
            <person name="Vancaester E."/>
            <person name="Stenow R."/>
            <person name="Vandepoele K."/>
            <person name="Ploug H."/>
            <person name="Bruchert V."/>
            <person name="Godhe A."/>
            <person name="Topel M."/>
        </authorList>
    </citation>
    <scope>NUCLEOTIDE SEQUENCE</scope>
    <source>
        <strain evidence="1">R05AC</strain>
    </source>
</reference>
<protein>
    <submittedName>
        <fullName evidence="1">Uncharacterized protein</fullName>
    </submittedName>
</protein>
<organism evidence="1 2">
    <name type="scientific">Skeletonema marinoi</name>
    <dbReference type="NCBI Taxonomy" id="267567"/>
    <lineage>
        <taxon>Eukaryota</taxon>
        <taxon>Sar</taxon>
        <taxon>Stramenopiles</taxon>
        <taxon>Ochrophyta</taxon>
        <taxon>Bacillariophyta</taxon>
        <taxon>Coscinodiscophyceae</taxon>
        <taxon>Thalassiosirophycidae</taxon>
        <taxon>Thalassiosirales</taxon>
        <taxon>Skeletonemataceae</taxon>
        <taxon>Skeletonema</taxon>
        <taxon>Skeletonema marinoi-dohrnii complex</taxon>
    </lineage>
</organism>
<comment type="caution">
    <text evidence="1">The sequence shown here is derived from an EMBL/GenBank/DDBJ whole genome shotgun (WGS) entry which is preliminary data.</text>
</comment>
<proteinExistence type="predicted"/>
<dbReference type="AlphaFoldDB" id="A0AAD8Y9M1"/>
<dbReference type="EMBL" id="JATAAI010000014">
    <property type="protein sequence ID" value="KAK1740990.1"/>
    <property type="molecule type" value="Genomic_DNA"/>
</dbReference>
<gene>
    <name evidence="1" type="ORF">QTG54_008242</name>
</gene>
<evidence type="ECO:0000313" key="1">
    <source>
        <dbReference type="EMBL" id="KAK1740990.1"/>
    </source>
</evidence>
<dbReference type="Proteomes" id="UP001224775">
    <property type="component" value="Unassembled WGS sequence"/>
</dbReference>
<name>A0AAD8Y9M1_9STRA</name>
<sequence length="173" mass="19908">MHIVLSRYIFVSKESDKEGIQCGVDEGFNATNFNTLRFRHRLAVAQTGKCIVDASRSPSNLIKGPHRLYGKECTGGNAHVHNAAMSFRVHHYVGSWESFRLRGEKLFKERNNLHPSTVVDNTTPQYSSPENLTWLSQFVKLVGKENALDLTQRIHLHEVWELEKNFLKLKFKE</sequence>
<accession>A0AAD8Y9M1</accession>
<keyword evidence="2" id="KW-1185">Reference proteome</keyword>
<evidence type="ECO:0000313" key="2">
    <source>
        <dbReference type="Proteomes" id="UP001224775"/>
    </source>
</evidence>